<accession>A0A8K0N726</accession>
<dbReference type="Proteomes" id="UP000797356">
    <property type="component" value="Chromosome 9"/>
</dbReference>
<comment type="caution">
    <text evidence="2">The sequence shown here is derived from an EMBL/GenBank/DDBJ whole genome shotgun (WGS) entry which is preliminary data.</text>
</comment>
<keyword evidence="3" id="KW-1185">Reference proteome</keyword>
<sequence>MVEDMYLDEIKEQNSQSSNATTGRQDNANPNPNPNTGLDQKPAPVQLLNDSDSLSSIINSSHRSDPKNTTNARASQHHNQQHQLPRAERFGVANLDFPYSSCGSQNLGGGVSLTLGLQQHGGGGMSLSFSPASQHSLLFSREHMEDDGQQVQFTILDGEAQTLPFRNMMGAQLLHDLAG</sequence>
<feature type="region of interest" description="Disordered" evidence="1">
    <location>
        <begin position="1"/>
        <end position="85"/>
    </location>
</feature>
<evidence type="ECO:0000256" key="1">
    <source>
        <dbReference type="SAM" id="MobiDB-lite"/>
    </source>
</evidence>
<proteinExistence type="predicted"/>
<reference evidence="2" key="1">
    <citation type="journal article" date="2017" name="Gigascience">
        <title>The genome draft of coconut (Cocos nucifera).</title>
        <authorList>
            <person name="Xiao Y."/>
            <person name="Xu P."/>
            <person name="Fan H."/>
            <person name="Baudouin L."/>
            <person name="Xia W."/>
            <person name="Bocs S."/>
            <person name="Xu J."/>
            <person name="Li Q."/>
            <person name="Guo A."/>
            <person name="Zhou L."/>
            <person name="Li J."/>
            <person name="Wu Y."/>
            <person name="Ma Z."/>
            <person name="Armero A."/>
            <person name="Issali A.E."/>
            <person name="Liu N."/>
            <person name="Peng M."/>
            <person name="Yang Y."/>
        </authorList>
    </citation>
    <scope>NUCLEOTIDE SEQUENCE</scope>
    <source>
        <tissue evidence="2">Spear leaf of Hainan Tall coconut</tissue>
    </source>
</reference>
<feature type="compositionally biased region" description="Low complexity" evidence="1">
    <location>
        <begin position="48"/>
        <end position="61"/>
    </location>
</feature>
<name>A0A8K0N726_COCNU</name>
<dbReference type="AlphaFoldDB" id="A0A8K0N726"/>
<reference evidence="2" key="2">
    <citation type="submission" date="2019-07" db="EMBL/GenBank/DDBJ databases">
        <authorList>
            <person name="Yang Y."/>
            <person name="Bocs S."/>
            <person name="Baudouin L."/>
        </authorList>
    </citation>
    <scope>NUCLEOTIDE SEQUENCE</scope>
    <source>
        <tissue evidence="2">Spear leaf of Hainan Tall coconut</tissue>
    </source>
</reference>
<evidence type="ECO:0000313" key="3">
    <source>
        <dbReference type="Proteomes" id="UP000797356"/>
    </source>
</evidence>
<dbReference type="GO" id="GO:0003677">
    <property type="term" value="F:DNA binding"/>
    <property type="evidence" value="ECO:0007669"/>
    <property type="project" value="UniProtKB-KW"/>
</dbReference>
<keyword evidence="2" id="KW-0371">Homeobox</keyword>
<protein>
    <submittedName>
        <fullName evidence="2">Putative Homeobox protein BEL1</fullName>
    </submittedName>
</protein>
<evidence type="ECO:0000313" key="2">
    <source>
        <dbReference type="EMBL" id="KAG1360870.1"/>
    </source>
</evidence>
<gene>
    <name evidence="2" type="ORF">COCNU_09G003330</name>
</gene>
<dbReference type="OrthoDB" id="1674832at2759"/>
<feature type="compositionally biased region" description="Polar residues" evidence="1">
    <location>
        <begin position="13"/>
        <end position="38"/>
    </location>
</feature>
<keyword evidence="2" id="KW-0238">DNA-binding</keyword>
<dbReference type="EMBL" id="CM017880">
    <property type="protein sequence ID" value="KAG1360870.1"/>
    <property type="molecule type" value="Genomic_DNA"/>
</dbReference>
<organism evidence="2 3">
    <name type="scientific">Cocos nucifera</name>
    <name type="common">Coconut palm</name>
    <dbReference type="NCBI Taxonomy" id="13894"/>
    <lineage>
        <taxon>Eukaryota</taxon>
        <taxon>Viridiplantae</taxon>
        <taxon>Streptophyta</taxon>
        <taxon>Embryophyta</taxon>
        <taxon>Tracheophyta</taxon>
        <taxon>Spermatophyta</taxon>
        <taxon>Magnoliopsida</taxon>
        <taxon>Liliopsida</taxon>
        <taxon>Arecaceae</taxon>
        <taxon>Arecoideae</taxon>
        <taxon>Cocoseae</taxon>
        <taxon>Attaleinae</taxon>
        <taxon>Cocos</taxon>
    </lineage>
</organism>